<keyword evidence="1" id="KW-0732">Signal</keyword>
<evidence type="ECO:0000313" key="3">
    <source>
        <dbReference type="Proteomes" id="UP000192911"/>
    </source>
</evidence>
<dbReference type="Pfam" id="PF16695">
    <property type="entry name" value="Tai4"/>
    <property type="match status" value="1"/>
</dbReference>
<feature type="chain" id="PRO_5012417216" evidence="1">
    <location>
        <begin position="24"/>
        <end position="153"/>
    </location>
</feature>
<reference evidence="3" key="1">
    <citation type="submission" date="2017-04" db="EMBL/GenBank/DDBJ databases">
        <authorList>
            <person name="Varghese N."/>
            <person name="Submissions S."/>
        </authorList>
    </citation>
    <scope>NUCLEOTIDE SEQUENCE [LARGE SCALE GENOMIC DNA]</scope>
    <source>
        <strain evidence="3">Ballard 720</strain>
    </source>
</reference>
<dbReference type="EMBL" id="FXAH01000003">
    <property type="protein sequence ID" value="SMF18988.1"/>
    <property type="molecule type" value="Genomic_DNA"/>
</dbReference>
<evidence type="ECO:0000313" key="2">
    <source>
        <dbReference type="EMBL" id="SMF18988.1"/>
    </source>
</evidence>
<evidence type="ECO:0000256" key="1">
    <source>
        <dbReference type="SAM" id="SignalP"/>
    </source>
</evidence>
<gene>
    <name evidence="2" type="ORF">SAMN06295900_103471</name>
</gene>
<dbReference type="AlphaFoldDB" id="A0A1X7DP37"/>
<organism evidence="2 3">
    <name type="scientific">Trinickia caryophylli</name>
    <name type="common">Paraburkholderia caryophylli</name>
    <dbReference type="NCBI Taxonomy" id="28094"/>
    <lineage>
        <taxon>Bacteria</taxon>
        <taxon>Pseudomonadati</taxon>
        <taxon>Pseudomonadota</taxon>
        <taxon>Betaproteobacteria</taxon>
        <taxon>Burkholderiales</taxon>
        <taxon>Burkholderiaceae</taxon>
        <taxon>Trinickia</taxon>
    </lineage>
</organism>
<protein>
    <submittedName>
        <fullName evidence="2">Type VI secretion system (T6SS), amidase immunity protein</fullName>
    </submittedName>
</protein>
<name>A0A1X7DP37_TRICW</name>
<keyword evidence="3" id="KW-1185">Reference proteome</keyword>
<dbReference type="InterPro" id="IPR032032">
    <property type="entry name" value="Tai4"/>
</dbReference>
<sequence>MNKAMIGAALSAAALLTALASDAKDIAHSSPEAATRTYAQNFKDMVLATCIANAYKGDQRAAVDAGSSVSALRDWTYYDLEKSPDVIRALVDRYLARDYRNPLAESETKDVKFDFLKCLDLYHSRELEQQAKRLVINPRHTYRQDNPVPLDRK</sequence>
<proteinExistence type="predicted"/>
<feature type="signal peptide" evidence="1">
    <location>
        <begin position="1"/>
        <end position="23"/>
    </location>
</feature>
<dbReference type="InterPro" id="IPR038314">
    <property type="entry name" value="T6SS_sf"/>
</dbReference>
<dbReference type="Gene3D" id="1.20.120.1620">
    <property type="match status" value="1"/>
</dbReference>
<accession>A0A1X7DP37</accession>
<dbReference type="Proteomes" id="UP000192911">
    <property type="component" value="Unassembled WGS sequence"/>
</dbReference>